<evidence type="ECO:0000313" key="2">
    <source>
        <dbReference type="EMBL" id="CAI2363404.1"/>
    </source>
</evidence>
<name>A0AAD1X770_EUPCR</name>
<feature type="transmembrane region" description="Helical" evidence="1">
    <location>
        <begin position="35"/>
        <end position="58"/>
    </location>
</feature>
<evidence type="ECO:0000256" key="1">
    <source>
        <dbReference type="SAM" id="Phobius"/>
    </source>
</evidence>
<protein>
    <submittedName>
        <fullName evidence="2">Uncharacterized protein</fullName>
    </submittedName>
</protein>
<reference evidence="2" key="1">
    <citation type="submission" date="2023-07" db="EMBL/GenBank/DDBJ databases">
        <authorList>
            <consortium name="AG Swart"/>
            <person name="Singh M."/>
            <person name="Singh A."/>
            <person name="Seah K."/>
            <person name="Emmerich C."/>
        </authorList>
    </citation>
    <scope>NUCLEOTIDE SEQUENCE</scope>
    <source>
        <strain evidence="2">DP1</strain>
    </source>
</reference>
<proteinExistence type="predicted"/>
<sequence length="93" mass="11163">MLFSFVLCVIYLSFFNLILFLIIITINYFPYEHHLFINLIIPYLLEFLNMSLGFFLSFDCPLFRVYIIIWKSLLQNISEFIQISTCSLLKQSF</sequence>
<feature type="transmembrane region" description="Helical" evidence="1">
    <location>
        <begin position="5"/>
        <end position="29"/>
    </location>
</feature>
<comment type="caution">
    <text evidence="2">The sequence shown here is derived from an EMBL/GenBank/DDBJ whole genome shotgun (WGS) entry which is preliminary data.</text>
</comment>
<dbReference type="EMBL" id="CAMPGE010004554">
    <property type="protein sequence ID" value="CAI2363404.1"/>
    <property type="molecule type" value="Genomic_DNA"/>
</dbReference>
<gene>
    <name evidence="2" type="ORF">ECRASSUSDP1_LOCUS4739</name>
</gene>
<organism evidence="2 3">
    <name type="scientific">Euplotes crassus</name>
    <dbReference type="NCBI Taxonomy" id="5936"/>
    <lineage>
        <taxon>Eukaryota</taxon>
        <taxon>Sar</taxon>
        <taxon>Alveolata</taxon>
        <taxon>Ciliophora</taxon>
        <taxon>Intramacronucleata</taxon>
        <taxon>Spirotrichea</taxon>
        <taxon>Hypotrichia</taxon>
        <taxon>Euplotida</taxon>
        <taxon>Euplotidae</taxon>
        <taxon>Moneuplotes</taxon>
    </lineage>
</organism>
<keyword evidence="1" id="KW-0472">Membrane</keyword>
<evidence type="ECO:0000313" key="3">
    <source>
        <dbReference type="Proteomes" id="UP001295684"/>
    </source>
</evidence>
<keyword evidence="1" id="KW-0812">Transmembrane</keyword>
<accession>A0AAD1X770</accession>
<dbReference type="Proteomes" id="UP001295684">
    <property type="component" value="Unassembled WGS sequence"/>
</dbReference>
<dbReference type="AlphaFoldDB" id="A0AAD1X770"/>
<keyword evidence="3" id="KW-1185">Reference proteome</keyword>
<keyword evidence="1" id="KW-1133">Transmembrane helix</keyword>